<dbReference type="GO" id="GO:0003723">
    <property type="term" value="F:RNA binding"/>
    <property type="evidence" value="ECO:0007669"/>
    <property type="project" value="InterPro"/>
</dbReference>
<keyword evidence="3" id="KW-0456">Lyase</keyword>
<evidence type="ECO:0000313" key="7">
    <source>
        <dbReference type="EMBL" id="CAX74439.1"/>
    </source>
</evidence>
<evidence type="ECO:0000256" key="6">
    <source>
        <dbReference type="SAM" id="SignalP"/>
    </source>
</evidence>
<sequence length="290" mass="34400">MHSISMISIVLIFISIFNVGYTNRTRNWDYFQLILVWPPSYCSYNSCNLRPGLDDFTIGGFWPTIRPYTKQTNCTNERQFNMSHIQRVKAKLEKKWPNLADYTNSEGLWESEWNHHGRCALQAHSTRNQRRYFKAALSLLDNLDLLDKLDDYGIEPDSETLVRKNQFLKTIRKVYNVRAILKCIPFDGKRPNYEYASPKDKFVQIQIFPETIRNRTQFYQLNEVIFCYNSKLQLINCPELIDEYQECNNGFIFKEFNDSSDNDDNHRDDDDDDDDDKNNKDDIDDDDDKD</sequence>
<evidence type="ECO:0000256" key="3">
    <source>
        <dbReference type="ARBA" id="ARBA00023239"/>
    </source>
</evidence>
<dbReference type="SUPFAM" id="SSF55895">
    <property type="entry name" value="Ribonuclease Rh-like"/>
    <property type="match status" value="1"/>
</dbReference>
<dbReference type="Pfam" id="PF00445">
    <property type="entry name" value="Ribonuclease_T2"/>
    <property type="match status" value="1"/>
</dbReference>
<protein>
    <submittedName>
        <fullName evidence="7">Ribonuclease T2,domain-containing protein</fullName>
    </submittedName>
</protein>
<name>C1LIB1_SCHJA</name>
<feature type="region of interest" description="Disordered" evidence="5">
    <location>
        <begin position="257"/>
        <end position="290"/>
    </location>
</feature>
<dbReference type="AlphaFoldDB" id="C1LIB1"/>
<evidence type="ECO:0000256" key="5">
    <source>
        <dbReference type="SAM" id="MobiDB-lite"/>
    </source>
</evidence>
<dbReference type="InterPro" id="IPR036430">
    <property type="entry name" value="RNase_T2-like_sf"/>
</dbReference>
<evidence type="ECO:0000256" key="1">
    <source>
        <dbReference type="ARBA" id="ARBA00007469"/>
    </source>
</evidence>
<keyword evidence="6" id="KW-0732">Signal</keyword>
<dbReference type="PANTHER" id="PTHR11240">
    <property type="entry name" value="RIBONUCLEASE T2"/>
    <property type="match status" value="1"/>
</dbReference>
<dbReference type="GO" id="GO:0005576">
    <property type="term" value="C:extracellular region"/>
    <property type="evidence" value="ECO:0007669"/>
    <property type="project" value="TreeGrafter"/>
</dbReference>
<dbReference type="GO" id="GO:0016787">
    <property type="term" value="F:hydrolase activity"/>
    <property type="evidence" value="ECO:0007669"/>
    <property type="project" value="UniProtKB-KW"/>
</dbReference>
<feature type="compositionally biased region" description="Acidic residues" evidence="5">
    <location>
        <begin position="269"/>
        <end position="290"/>
    </location>
</feature>
<reference evidence="7" key="1">
    <citation type="journal article" date="2009" name="Nature">
        <title>The Schistosoma japonicum genome reveals features of host-parasite interplay.</title>
        <authorList>
            <person name="Liu F."/>
            <person name="Zhou Y."/>
            <person name="Wang Z.Q."/>
            <person name="Lu G."/>
            <person name="Zheng H."/>
            <person name="Brindley P.J."/>
            <person name="McManus D.P."/>
            <person name="Blair D."/>
            <person name="Zhang Q.H."/>
            <person name="Zhong Y."/>
            <person name="Wang S."/>
            <person name="Han Z.G."/>
            <person name="Chen Z."/>
        </authorList>
    </citation>
    <scope>NUCLEOTIDE SEQUENCE</scope>
    <source>
        <strain evidence="7">Anhui</strain>
    </source>
</reference>
<dbReference type="PANTHER" id="PTHR11240:SF75">
    <property type="entry name" value="RIBONUCLEASE 3"/>
    <property type="match status" value="1"/>
</dbReference>
<feature type="signal peptide" evidence="6">
    <location>
        <begin position="1"/>
        <end position="22"/>
    </location>
</feature>
<accession>C1LIB1</accession>
<reference evidence="7" key="2">
    <citation type="submission" date="2009-03" db="EMBL/GenBank/DDBJ databases">
        <authorList>
            <person name="Gang L."/>
        </authorList>
    </citation>
    <scope>NUCLEOTIDE SEQUENCE</scope>
    <source>
        <strain evidence="7">Anhui</strain>
    </source>
</reference>
<proteinExistence type="evidence at transcript level"/>
<keyword evidence="2" id="KW-0378">Hydrolase</keyword>
<dbReference type="InterPro" id="IPR001568">
    <property type="entry name" value="RNase_T2-like"/>
</dbReference>
<dbReference type="GO" id="GO:0006401">
    <property type="term" value="P:RNA catabolic process"/>
    <property type="evidence" value="ECO:0007669"/>
    <property type="project" value="TreeGrafter"/>
</dbReference>
<comment type="similarity">
    <text evidence="1 4">Belongs to the RNase T2 family.</text>
</comment>
<dbReference type="Gene3D" id="3.90.730.10">
    <property type="entry name" value="Ribonuclease T2-like"/>
    <property type="match status" value="1"/>
</dbReference>
<organism evidence="7">
    <name type="scientific">Schistosoma japonicum</name>
    <name type="common">Blood fluke</name>
    <dbReference type="NCBI Taxonomy" id="6182"/>
    <lineage>
        <taxon>Eukaryota</taxon>
        <taxon>Metazoa</taxon>
        <taxon>Spiralia</taxon>
        <taxon>Lophotrochozoa</taxon>
        <taxon>Platyhelminthes</taxon>
        <taxon>Trematoda</taxon>
        <taxon>Digenea</taxon>
        <taxon>Strigeidida</taxon>
        <taxon>Schistosomatoidea</taxon>
        <taxon>Schistosomatidae</taxon>
        <taxon>Schistosoma</taxon>
    </lineage>
</organism>
<evidence type="ECO:0000256" key="4">
    <source>
        <dbReference type="RuleBase" id="RU004328"/>
    </source>
</evidence>
<dbReference type="GO" id="GO:0033897">
    <property type="term" value="F:ribonuclease T2 activity"/>
    <property type="evidence" value="ECO:0007669"/>
    <property type="project" value="InterPro"/>
</dbReference>
<evidence type="ECO:0000256" key="2">
    <source>
        <dbReference type="ARBA" id="ARBA00022801"/>
    </source>
</evidence>
<feature type="chain" id="PRO_5002910281" evidence="6">
    <location>
        <begin position="23"/>
        <end position="290"/>
    </location>
</feature>
<dbReference type="EMBL" id="FN318711">
    <property type="protein sequence ID" value="CAX74439.1"/>
    <property type="molecule type" value="mRNA"/>
</dbReference>